<comment type="subunit">
    <text evidence="4">The glycine cleavage system is composed of four proteins: P, T, L and H. In this organism, the P 'protein' is a heterodimer of two subunits.</text>
</comment>
<dbReference type="PIRSF" id="PIRSF006815">
    <property type="entry name" value="GcvPA"/>
    <property type="match status" value="1"/>
</dbReference>
<dbReference type="CDD" id="cd00613">
    <property type="entry name" value="GDC-P"/>
    <property type="match status" value="1"/>
</dbReference>
<dbReference type="InterPro" id="IPR015422">
    <property type="entry name" value="PyrdxlP-dep_Trfase_small"/>
</dbReference>
<evidence type="ECO:0000256" key="3">
    <source>
        <dbReference type="ARBA" id="ARBA00049026"/>
    </source>
</evidence>
<dbReference type="EC" id="1.4.4.2" evidence="4"/>
<evidence type="ECO:0000256" key="4">
    <source>
        <dbReference type="HAMAP-Rule" id="MF_00712"/>
    </source>
</evidence>
<evidence type="ECO:0000313" key="6">
    <source>
        <dbReference type="EMBL" id="AKI97207.1"/>
    </source>
</evidence>
<dbReference type="InterPro" id="IPR020581">
    <property type="entry name" value="GDC_P"/>
</dbReference>
<dbReference type="GO" id="GO:0009116">
    <property type="term" value="P:nucleoside metabolic process"/>
    <property type="evidence" value="ECO:0007669"/>
    <property type="project" value="InterPro"/>
</dbReference>
<evidence type="ECO:0000256" key="2">
    <source>
        <dbReference type="ARBA" id="ARBA00023002"/>
    </source>
</evidence>
<dbReference type="Gene3D" id="3.90.1150.10">
    <property type="entry name" value="Aspartate Aminotransferase, domain 1"/>
    <property type="match status" value="1"/>
</dbReference>
<dbReference type="InterPro" id="IPR023010">
    <property type="entry name" value="GcvPA"/>
</dbReference>
<dbReference type="PANTHER" id="PTHR42806:SF1">
    <property type="entry name" value="GLYCINE DEHYDROGENASE (DECARBOXYLATING)"/>
    <property type="match status" value="1"/>
</dbReference>
<dbReference type="Proteomes" id="UP000035159">
    <property type="component" value="Chromosome"/>
</dbReference>
<feature type="domain" description="Glycine cleavage system P-protein N-terminal" evidence="5">
    <location>
        <begin position="6"/>
        <end position="442"/>
    </location>
</feature>
<sequence>MSRFPYIPHTESEINKMLEFIGVKNIGELFNDVPHVFDFELKLPDSTDEFSVMRELKTLAHENLNLNEVAVFRGAGIYYHYIPSVINALASRGEFLTAYTPYQPEVSQGTLQALFEFQTMISELTGLEVANSSMYDGATAVAEAALMAVRVNGRNKILIARSLHPEYRVVTKTYCHSQNIIVEEIEYSKDKGQVEPEHLKNRLDDDVSAVIIGYPNYFGIVEDLQKIKALLDEKTLLVVVANPIALSIFEAPGILGADIVVGEGQPLGNHPSLGGPGLGFFATREKYVRKMPGRIIGEAKDVDGKTGYVMVLQTREQHIRRKKATSNICSNHAHNAVIAAIYMSLMGKEGLKEVALRSYDKAHYLFSQLSNMEGVKPLFSGPFFHEFVVSVEGLTVGELNNELLKHKILGPMELEKDFPELGNSALFCTTEAVRNEDIEFLLGRLEEII</sequence>
<dbReference type="InterPro" id="IPR049315">
    <property type="entry name" value="GDC-P_N"/>
</dbReference>
<comment type="function">
    <text evidence="1 4">The glycine cleavage system catalyzes the degradation of glycine. The P protein binds the alpha-amino group of glycine through its pyridoxal phosphate cofactor; CO(2) is released and the remaining methylamine moiety is then transferred to the lipoamide cofactor of the H protein.</text>
</comment>
<dbReference type="EMBL" id="CP011232">
    <property type="protein sequence ID" value="AKI97207.1"/>
    <property type="molecule type" value="Genomic_DNA"/>
</dbReference>
<evidence type="ECO:0000256" key="1">
    <source>
        <dbReference type="ARBA" id="ARBA00003788"/>
    </source>
</evidence>
<dbReference type="InterPro" id="IPR015424">
    <property type="entry name" value="PyrdxlP-dep_Trfase"/>
</dbReference>
<dbReference type="AlphaFoldDB" id="A0A0G2Z6M0"/>
<evidence type="ECO:0000313" key="7">
    <source>
        <dbReference type="Proteomes" id="UP000035159"/>
    </source>
</evidence>
<gene>
    <name evidence="4" type="primary">gcvPA</name>
    <name evidence="6" type="ORF">IX53_04580</name>
</gene>
<dbReference type="NCBIfam" id="NF001696">
    <property type="entry name" value="PRK00451.1"/>
    <property type="match status" value="1"/>
</dbReference>
<dbReference type="PANTHER" id="PTHR42806">
    <property type="entry name" value="GLYCINE CLEAVAGE SYSTEM P-PROTEIN"/>
    <property type="match status" value="1"/>
</dbReference>
<dbReference type="STRING" id="1330330.IX53_04580"/>
<dbReference type="Gene3D" id="3.40.640.10">
    <property type="entry name" value="Type I PLP-dependent aspartate aminotransferase-like (Major domain)"/>
    <property type="match status" value="1"/>
</dbReference>
<dbReference type="RefSeq" id="WP_047754341.1">
    <property type="nucleotide sequence ID" value="NZ_CAJUHA010000008.1"/>
</dbReference>
<dbReference type="InterPro" id="IPR015421">
    <property type="entry name" value="PyrdxlP-dep_Trfase_major"/>
</dbReference>
<comment type="similarity">
    <text evidence="4">Belongs to the GcvP family. N-terminal subunit subfamily.</text>
</comment>
<dbReference type="GO" id="GO:0019464">
    <property type="term" value="P:glycine decarboxylation via glycine cleavage system"/>
    <property type="evidence" value="ECO:0007669"/>
    <property type="project" value="UniProtKB-UniRule"/>
</dbReference>
<accession>A0A0G2Z6M0</accession>
<dbReference type="PATRIC" id="fig|1330330.3.peg.921"/>
<dbReference type="SUPFAM" id="SSF53383">
    <property type="entry name" value="PLP-dependent transferases"/>
    <property type="match status" value="1"/>
</dbReference>
<keyword evidence="2 4" id="KW-0560">Oxidoreductase</keyword>
<organism evidence="6 7">
    <name type="scientific">Kosmotoga pacifica</name>
    <dbReference type="NCBI Taxonomy" id="1330330"/>
    <lineage>
        <taxon>Bacteria</taxon>
        <taxon>Thermotogati</taxon>
        <taxon>Thermotogota</taxon>
        <taxon>Thermotogae</taxon>
        <taxon>Kosmotogales</taxon>
        <taxon>Kosmotogaceae</taxon>
        <taxon>Kosmotoga</taxon>
    </lineage>
</organism>
<dbReference type="HAMAP" id="MF_00712">
    <property type="entry name" value="GcvPA"/>
    <property type="match status" value="1"/>
</dbReference>
<dbReference type="Pfam" id="PF02347">
    <property type="entry name" value="GDC-P"/>
    <property type="match status" value="1"/>
</dbReference>
<comment type="catalytic activity">
    <reaction evidence="3 4">
        <text>N(6)-[(R)-lipoyl]-L-lysyl-[glycine-cleavage complex H protein] + glycine + H(+) = N(6)-[(R)-S(8)-aminomethyldihydrolipoyl]-L-lysyl-[glycine-cleavage complex H protein] + CO2</text>
        <dbReference type="Rhea" id="RHEA:24304"/>
        <dbReference type="Rhea" id="RHEA-COMP:10494"/>
        <dbReference type="Rhea" id="RHEA-COMP:10495"/>
        <dbReference type="ChEBI" id="CHEBI:15378"/>
        <dbReference type="ChEBI" id="CHEBI:16526"/>
        <dbReference type="ChEBI" id="CHEBI:57305"/>
        <dbReference type="ChEBI" id="CHEBI:83099"/>
        <dbReference type="ChEBI" id="CHEBI:83143"/>
        <dbReference type="EC" id="1.4.4.2"/>
    </reaction>
</comment>
<evidence type="ECO:0000259" key="5">
    <source>
        <dbReference type="Pfam" id="PF02347"/>
    </source>
</evidence>
<protein>
    <recommendedName>
        <fullName evidence="4">Probable glycine dehydrogenase (decarboxylating) subunit 1</fullName>
        <ecNumber evidence="4">1.4.4.2</ecNumber>
    </recommendedName>
    <alternativeName>
        <fullName evidence="4">Glycine cleavage system P-protein subunit 1</fullName>
    </alternativeName>
    <alternativeName>
        <fullName evidence="4">Glycine decarboxylase subunit 1</fullName>
    </alternativeName>
    <alternativeName>
        <fullName evidence="4">Glycine dehydrogenase (aminomethyl-transferring) subunit 1</fullName>
    </alternativeName>
</protein>
<dbReference type="KEGG" id="kpf:IX53_04580"/>
<proteinExistence type="inferred from homology"/>
<name>A0A0G2Z6M0_9BACT</name>
<reference evidence="6 7" key="1">
    <citation type="submission" date="2015-04" db="EMBL/GenBank/DDBJ databases">
        <title>Complete Genome Sequence of Kosmotoga pacifica SLHLJ1.</title>
        <authorList>
            <person name="Jiang L.J."/>
            <person name="Shao Z.Z."/>
            <person name="Jebbar M."/>
        </authorList>
    </citation>
    <scope>NUCLEOTIDE SEQUENCE [LARGE SCALE GENOMIC DNA]</scope>
    <source>
        <strain evidence="6 7">SLHLJ1</strain>
    </source>
</reference>
<keyword evidence="7" id="KW-1185">Reference proteome</keyword>
<dbReference type="GO" id="GO:0004375">
    <property type="term" value="F:glycine dehydrogenase (decarboxylating) activity"/>
    <property type="evidence" value="ECO:0007669"/>
    <property type="project" value="UniProtKB-EC"/>
</dbReference>
<dbReference type="OrthoDB" id="9771867at2"/>